<dbReference type="InterPro" id="IPR036397">
    <property type="entry name" value="RNaseH_sf"/>
</dbReference>
<evidence type="ECO:0000313" key="3">
    <source>
        <dbReference type="Proteomes" id="UP000631114"/>
    </source>
</evidence>
<feature type="domain" description="RNase H type-1" evidence="1">
    <location>
        <begin position="83"/>
        <end position="140"/>
    </location>
</feature>
<dbReference type="Gene3D" id="3.30.420.10">
    <property type="entry name" value="Ribonuclease H-like superfamily/Ribonuclease H"/>
    <property type="match status" value="1"/>
</dbReference>
<dbReference type="Proteomes" id="UP000631114">
    <property type="component" value="Unassembled WGS sequence"/>
</dbReference>
<dbReference type="InterPro" id="IPR044730">
    <property type="entry name" value="RNase_H-like_dom_plant"/>
</dbReference>
<proteinExistence type="predicted"/>
<dbReference type="InterPro" id="IPR002156">
    <property type="entry name" value="RNaseH_domain"/>
</dbReference>
<keyword evidence="3" id="KW-1185">Reference proteome</keyword>
<dbReference type="PANTHER" id="PTHR47723:SF19">
    <property type="entry name" value="POLYNUCLEOTIDYL TRANSFERASE, RIBONUCLEASE H-LIKE SUPERFAMILY PROTEIN"/>
    <property type="match status" value="1"/>
</dbReference>
<organism evidence="2 3">
    <name type="scientific">Coptis chinensis</name>
    <dbReference type="NCBI Taxonomy" id="261450"/>
    <lineage>
        <taxon>Eukaryota</taxon>
        <taxon>Viridiplantae</taxon>
        <taxon>Streptophyta</taxon>
        <taxon>Embryophyta</taxon>
        <taxon>Tracheophyta</taxon>
        <taxon>Spermatophyta</taxon>
        <taxon>Magnoliopsida</taxon>
        <taxon>Ranunculales</taxon>
        <taxon>Ranunculaceae</taxon>
        <taxon>Coptidoideae</taxon>
        <taxon>Coptis</taxon>
    </lineage>
</organism>
<gene>
    <name evidence="2" type="ORF">IFM89_031610</name>
</gene>
<protein>
    <recommendedName>
        <fullName evidence="1">RNase H type-1 domain-containing protein</fullName>
    </recommendedName>
</protein>
<comment type="caution">
    <text evidence="2">The sequence shown here is derived from an EMBL/GenBank/DDBJ whole genome shotgun (WGS) entry which is preliminary data.</text>
</comment>
<dbReference type="EMBL" id="JADFTS010000008">
    <property type="protein sequence ID" value="KAF9594492.1"/>
    <property type="molecule type" value="Genomic_DNA"/>
</dbReference>
<evidence type="ECO:0000313" key="2">
    <source>
        <dbReference type="EMBL" id="KAF9594492.1"/>
    </source>
</evidence>
<dbReference type="Pfam" id="PF13456">
    <property type="entry name" value="RVT_3"/>
    <property type="match status" value="1"/>
</dbReference>
<dbReference type="CDD" id="cd06222">
    <property type="entry name" value="RNase_H_like"/>
    <property type="match status" value="1"/>
</dbReference>
<dbReference type="GO" id="GO:0003676">
    <property type="term" value="F:nucleic acid binding"/>
    <property type="evidence" value="ECO:0007669"/>
    <property type="project" value="InterPro"/>
</dbReference>
<sequence length="165" mass="18693">MEGMVLLWKHRNLIVFDNKRPHLLQCKIKLQTLYTMPTPSKKEVCMVRRYEDSGKMGFLCKTSESPKIERKVVPTDLDIIKINTDGASKGNPGEASYGAIFRNSNCEILQVLCRNIGFNTCYIAEIRGILEGIEEAVSKGGIKFGWNRILQTRSWPSERTNSHGS</sequence>
<dbReference type="InterPro" id="IPR053151">
    <property type="entry name" value="RNase_H-like"/>
</dbReference>
<dbReference type="OrthoDB" id="1665134at2759"/>
<accession>A0A835HA28</accession>
<dbReference type="SUPFAM" id="SSF53098">
    <property type="entry name" value="Ribonuclease H-like"/>
    <property type="match status" value="1"/>
</dbReference>
<name>A0A835HA28_9MAGN</name>
<dbReference type="AlphaFoldDB" id="A0A835HA28"/>
<evidence type="ECO:0000259" key="1">
    <source>
        <dbReference type="Pfam" id="PF13456"/>
    </source>
</evidence>
<reference evidence="2 3" key="1">
    <citation type="submission" date="2020-10" db="EMBL/GenBank/DDBJ databases">
        <title>The Coptis chinensis genome and diversification of protoberbering-type alkaloids.</title>
        <authorList>
            <person name="Wang B."/>
            <person name="Shu S."/>
            <person name="Song C."/>
            <person name="Liu Y."/>
        </authorList>
    </citation>
    <scope>NUCLEOTIDE SEQUENCE [LARGE SCALE GENOMIC DNA]</scope>
    <source>
        <strain evidence="2">HL-2020</strain>
        <tissue evidence="2">Leaf</tissue>
    </source>
</reference>
<dbReference type="InterPro" id="IPR012337">
    <property type="entry name" value="RNaseH-like_sf"/>
</dbReference>
<dbReference type="GO" id="GO:0004523">
    <property type="term" value="F:RNA-DNA hybrid ribonuclease activity"/>
    <property type="evidence" value="ECO:0007669"/>
    <property type="project" value="InterPro"/>
</dbReference>
<dbReference type="PANTHER" id="PTHR47723">
    <property type="entry name" value="OS05G0353850 PROTEIN"/>
    <property type="match status" value="1"/>
</dbReference>